<comment type="similarity">
    <text evidence="3 8">Belongs to the methylenetetrahydrofolate reductase family.</text>
</comment>
<evidence type="ECO:0000256" key="4">
    <source>
        <dbReference type="ARBA" id="ARBA00022630"/>
    </source>
</evidence>
<proteinExistence type="inferred from homology"/>
<comment type="cofactor">
    <cofactor evidence="1 8">
        <name>FAD</name>
        <dbReference type="ChEBI" id="CHEBI:57692"/>
    </cofactor>
</comment>
<name>A0ABW2CB21_9PSEU</name>
<comment type="pathway">
    <text evidence="2 8">One-carbon metabolism; tetrahydrofolate interconversion.</text>
</comment>
<keyword evidence="6 8" id="KW-0560">Oxidoreductase</keyword>
<dbReference type="InterPro" id="IPR003171">
    <property type="entry name" value="Mehydrof_redctse-like"/>
</dbReference>
<dbReference type="EMBL" id="JBHSXX010000001">
    <property type="protein sequence ID" value="MFC6871743.1"/>
    <property type="molecule type" value="Genomic_DNA"/>
</dbReference>
<protein>
    <recommendedName>
        <fullName evidence="8">Methylenetetrahydrofolate reductase</fullName>
    </recommendedName>
</protein>
<evidence type="ECO:0000256" key="8">
    <source>
        <dbReference type="RuleBase" id="RU003862"/>
    </source>
</evidence>
<evidence type="ECO:0000256" key="2">
    <source>
        <dbReference type="ARBA" id="ARBA00004777"/>
    </source>
</evidence>
<organism evidence="9 10">
    <name type="scientific">Haloechinothrix salitolerans</name>
    <dbReference type="NCBI Taxonomy" id="926830"/>
    <lineage>
        <taxon>Bacteria</taxon>
        <taxon>Bacillati</taxon>
        <taxon>Actinomycetota</taxon>
        <taxon>Actinomycetes</taxon>
        <taxon>Pseudonocardiales</taxon>
        <taxon>Pseudonocardiaceae</taxon>
        <taxon>Haloechinothrix</taxon>
    </lineage>
</organism>
<dbReference type="Gene3D" id="3.20.20.220">
    <property type="match status" value="1"/>
</dbReference>
<comment type="caution">
    <text evidence="9">The sequence shown here is derived from an EMBL/GenBank/DDBJ whole genome shotgun (WGS) entry which is preliminary data.</text>
</comment>
<reference evidence="10" key="1">
    <citation type="journal article" date="2019" name="Int. J. Syst. Evol. Microbiol.">
        <title>The Global Catalogue of Microorganisms (GCM) 10K type strain sequencing project: providing services to taxonomists for standard genome sequencing and annotation.</title>
        <authorList>
            <consortium name="The Broad Institute Genomics Platform"/>
            <consortium name="The Broad Institute Genome Sequencing Center for Infectious Disease"/>
            <person name="Wu L."/>
            <person name="Ma J."/>
        </authorList>
    </citation>
    <scope>NUCLEOTIDE SEQUENCE [LARGE SCALE GENOMIC DNA]</scope>
    <source>
        <strain evidence="10">KCTC 32255</strain>
    </source>
</reference>
<dbReference type="PANTHER" id="PTHR45754:SF3">
    <property type="entry name" value="METHYLENETETRAHYDROFOLATE REDUCTASE (NADPH)"/>
    <property type="match status" value="1"/>
</dbReference>
<gene>
    <name evidence="9" type="ORF">ACFQGD_31950</name>
</gene>
<evidence type="ECO:0000256" key="5">
    <source>
        <dbReference type="ARBA" id="ARBA00022827"/>
    </source>
</evidence>
<keyword evidence="4 8" id="KW-0285">Flavoprotein</keyword>
<dbReference type="SUPFAM" id="SSF51730">
    <property type="entry name" value="FAD-linked oxidoreductase"/>
    <property type="match status" value="1"/>
</dbReference>
<dbReference type="Proteomes" id="UP001596337">
    <property type="component" value="Unassembled WGS sequence"/>
</dbReference>
<sequence>MSFQPLPKVPRTRRAVAPLLAAPRYEILPLPRALEATEQLPAGSVVTVTASPHKGLHATIDLVEDVAAQGMRAVPHLAARQFRDSAELAGVLDRLDAAGIDEVFVVGGDNHDPAGDFADGLALLRGMADLGRLPTDVGVPSYPEGHHTIDDATLWTSLRAKQEYATYTVTQLCFDADAICRFAAEARRRGITLPVVVGAPGVVDVTKLLRVGLKIGVGDSLRFARGNASVTGKLLRPGGYRPDGLVRKLASRVAYGDCTLAGLHFYTFNHVAATARWVRNTHRRAA</sequence>
<keyword evidence="10" id="KW-1185">Reference proteome</keyword>
<keyword evidence="5 8" id="KW-0274">FAD</keyword>
<dbReference type="InterPro" id="IPR029041">
    <property type="entry name" value="FAD-linked_oxidoreductase-like"/>
</dbReference>
<evidence type="ECO:0000256" key="3">
    <source>
        <dbReference type="ARBA" id="ARBA00006743"/>
    </source>
</evidence>
<evidence type="ECO:0000256" key="6">
    <source>
        <dbReference type="ARBA" id="ARBA00023002"/>
    </source>
</evidence>
<comment type="catalytic activity">
    <reaction evidence="7">
        <text>(6S)-5-methyl-5,6,7,8-tetrahydrofolate + NAD(+) = (6R)-5,10-methylene-5,6,7,8-tetrahydrofolate + NADH + H(+)</text>
        <dbReference type="Rhea" id="RHEA:19821"/>
        <dbReference type="ChEBI" id="CHEBI:15378"/>
        <dbReference type="ChEBI" id="CHEBI:15636"/>
        <dbReference type="ChEBI" id="CHEBI:18608"/>
        <dbReference type="ChEBI" id="CHEBI:57540"/>
        <dbReference type="ChEBI" id="CHEBI:57945"/>
        <dbReference type="EC" id="1.5.1.54"/>
    </reaction>
    <physiologicalReaction direction="right-to-left" evidence="7">
        <dbReference type="Rhea" id="RHEA:19823"/>
    </physiologicalReaction>
</comment>
<evidence type="ECO:0000313" key="10">
    <source>
        <dbReference type="Proteomes" id="UP001596337"/>
    </source>
</evidence>
<evidence type="ECO:0000256" key="7">
    <source>
        <dbReference type="ARBA" id="ARBA00048628"/>
    </source>
</evidence>
<dbReference type="RefSeq" id="WP_345391872.1">
    <property type="nucleotide sequence ID" value="NZ_BAABLA010000007.1"/>
</dbReference>
<dbReference type="PANTHER" id="PTHR45754">
    <property type="entry name" value="METHYLENETETRAHYDROFOLATE REDUCTASE"/>
    <property type="match status" value="1"/>
</dbReference>
<accession>A0ABW2CB21</accession>
<evidence type="ECO:0000256" key="1">
    <source>
        <dbReference type="ARBA" id="ARBA00001974"/>
    </source>
</evidence>
<dbReference type="Pfam" id="PF02219">
    <property type="entry name" value="MTHFR"/>
    <property type="match status" value="1"/>
</dbReference>
<evidence type="ECO:0000313" key="9">
    <source>
        <dbReference type="EMBL" id="MFC6871743.1"/>
    </source>
</evidence>
<dbReference type="GO" id="GO:0004489">
    <property type="term" value="F:methylenetetrahydrofolate reductase [NAD(P)H] activity"/>
    <property type="evidence" value="ECO:0007669"/>
    <property type="project" value="UniProtKB-EC"/>
</dbReference>